<sequence>MKRVAGEESAEAPTGYGRLPSAALDAPPRRPLGVSARCRSRSRSRHLGSPALLPPLLGAGSGDAVTGSPRPYGTGGARPLKETATLFLFHH</sequence>
<name>A0AAV7MQP1_PLEWA</name>
<evidence type="ECO:0000313" key="2">
    <source>
        <dbReference type="EMBL" id="KAJ1105384.1"/>
    </source>
</evidence>
<comment type="caution">
    <text evidence="2">The sequence shown here is derived from an EMBL/GenBank/DDBJ whole genome shotgun (WGS) entry which is preliminary data.</text>
</comment>
<dbReference type="AlphaFoldDB" id="A0AAV7MQP1"/>
<gene>
    <name evidence="2" type="ORF">NDU88_002790</name>
</gene>
<dbReference type="EMBL" id="JANPWB010000013">
    <property type="protein sequence ID" value="KAJ1105384.1"/>
    <property type="molecule type" value="Genomic_DNA"/>
</dbReference>
<protein>
    <submittedName>
        <fullName evidence="2">Uncharacterized protein</fullName>
    </submittedName>
</protein>
<feature type="compositionally biased region" description="Low complexity" evidence="1">
    <location>
        <begin position="47"/>
        <end position="58"/>
    </location>
</feature>
<organism evidence="2 3">
    <name type="scientific">Pleurodeles waltl</name>
    <name type="common">Iberian ribbed newt</name>
    <dbReference type="NCBI Taxonomy" id="8319"/>
    <lineage>
        <taxon>Eukaryota</taxon>
        <taxon>Metazoa</taxon>
        <taxon>Chordata</taxon>
        <taxon>Craniata</taxon>
        <taxon>Vertebrata</taxon>
        <taxon>Euteleostomi</taxon>
        <taxon>Amphibia</taxon>
        <taxon>Batrachia</taxon>
        <taxon>Caudata</taxon>
        <taxon>Salamandroidea</taxon>
        <taxon>Salamandridae</taxon>
        <taxon>Pleurodelinae</taxon>
        <taxon>Pleurodeles</taxon>
    </lineage>
</organism>
<keyword evidence="3" id="KW-1185">Reference proteome</keyword>
<reference evidence="2" key="1">
    <citation type="journal article" date="2022" name="bioRxiv">
        <title>Sequencing and chromosome-scale assembly of the giantPleurodeles waltlgenome.</title>
        <authorList>
            <person name="Brown T."/>
            <person name="Elewa A."/>
            <person name="Iarovenko S."/>
            <person name="Subramanian E."/>
            <person name="Araus A.J."/>
            <person name="Petzold A."/>
            <person name="Susuki M."/>
            <person name="Suzuki K.-i.T."/>
            <person name="Hayashi T."/>
            <person name="Toyoda A."/>
            <person name="Oliveira C."/>
            <person name="Osipova E."/>
            <person name="Leigh N.D."/>
            <person name="Simon A."/>
            <person name="Yun M.H."/>
        </authorList>
    </citation>
    <scope>NUCLEOTIDE SEQUENCE</scope>
    <source>
        <strain evidence="2">20211129_DDA</strain>
        <tissue evidence="2">Liver</tissue>
    </source>
</reference>
<evidence type="ECO:0000313" key="3">
    <source>
        <dbReference type="Proteomes" id="UP001066276"/>
    </source>
</evidence>
<feature type="region of interest" description="Disordered" evidence="1">
    <location>
        <begin position="1"/>
        <end position="78"/>
    </location>
</feature>
<evidence type="ECO:0000256" key="1">
    <source>
        <dbReference type="SAM" id="MobiDB-lite"/>
    </source>
</evidence>
<dbReference type="Proteomes" id="UP001066276">
    <property type="component" value="Chromosome 9"/>
</dbReference>
<proteinExistence type="predicted"/>
<accession>A0AAV7MQP1</accession>